<reference evidence="2 3" key="1">
    <citation type="journal article" date="2019" name="Sci. Rep.">
        <title>Orb-weaving spider Araneus ventricosus genome elucidates the spidroin gene catalogue.</title>
        <authorList>
            <person name="Kono N."/>
            <person name="Nakamura H."/>
            <person name="Ohtoshi R."/>
            <person name="Moran D.A.P."/>
            <person name="Shinohara A."/>
            <person name="Yoshida Y."/>
            <person name="Fujiwara M."/>
            <person name="Mori M."/>
            <person name="Tomita M."/>
            <person name="Arakawa K."/>
        </authorList>
    </citation>
    <scope>NUCLEOTIDE SEQUENCE [LARGE SCALE GENOMIC DNA]</scope>
</reference>
<evidence type="ECO:0000313" key="2">
    <source>
        <dbReference type="EMBL" id="GBM13553.1"/>
    </source>
</evidence>
<keyword evidence="3" id="KW-1185">Reference proteome</keyword>
<name>A0A4Y2D9U0_ARAVE</name>
<organism evidence="2 3">
    <name type="scientific">Araneus ventricosus</name>
    <name type="common">Orbweaver spider</name>
    <name type="synonym">Epeira ventricosa</name>
    <dbReference type="NCBI Taxonomy" id="182803"/>
    <lineage>
        <taxon>Eukaryota</taxon>
        <taxon>Metazoa</taxon>
        <taxon>Ecdysozoa</taxon>
        <taxon>Arthropoda</taxon>
        <taxon>Chelicerata</taxon>
        <taxon>Arachnida</taxon>
        <taxon>Araneae</taxon>
        <taxon>Araneomorphae</taxon>
        <taxon>Entelegynae</taxon>
        <taxon>Araneoidea</taxon>
        <taxon>Araneidae</taxon>
        <taxon>Araneus</taxon>
    </lineage>
</organism>
<accession>A0A4Y2D9U0</accession>
<evidence type="ECO:0000313" key="3">
    <source>
        <dbReference type="Proteomes" id="UP000499080"/>
    </source>
</evidence>
<comment type="caution">
    <text evidence="2">The sequence shown here is derived from an EMBL/GenBank/DDBJ whole genome shotgun (WGS) entry which is preliminary data.</text>
</comment>
<dbReference type="InterPro" id="IPR036397">
    <property type="entry name" value="RNaseH_sf"/>
</dbReference>
<evidence type="ECO:0000256" key="1">
    <source>
        <dbReference type="SAM" id="Phobius"/>
    </source>
</evidence>
<dbReference type="GO" id="GO:0003676">
    <property type="term" value="F:nucleic acid binding"/>
    <property type="evidence" value="ECO:0007669"/>
    <property type="project" value="InterPro"/>
</dbReference>
<gene>
    <name evidence="2" type="ORF">AVEN_123972_1</name>
</gene>
<keyword evidence="1" id="KW-1133">Transmembrane helix</keyword>
<protein>
    <recommendedName>
        <fullName evidence="4">RNase H type-1 domain-containing protein</fullName>
    </recommendedName>
</protein>
<dbReference type="EMBL" id="BGPR01000330">
    <property type="protein sequence ID" value="GBM13553.1"/>
    <property type="molecule type" value="Genomic_DNA"/>
</dbReference>
<dbReference type="Gene3D" id="3.30.420.10">
    <property type="entry name" value="Ribonuclease H-like superfamily/Ribonuclease H"/>
    <property type="match status" value="1"/>
</dbReference>
<dbReference type="Proteomes" id="UP000499080">
    <property type="component" value="Unassembled WGS sequence"/>
</dbReference>
<evidence type="ECO:0008006" key="4">
    <source>
        <dbReference type="Google" id="ProtNLM"/>
    </source>
</evidence>
<dbReference type="AlphaFoldDB" id="A0A4Y2D9U0"/>
<dbReference type="InterPro" id="IPR012337">
    <property type="entry name" value="RNaseH-like_sf"/>
</dbReference>
<proteinExistence type="predicted"/>
<sequence>MKIVATILKIVGLFFFCLVIYTVTKTWKTKLSPANTVFQAEKLALKAAIEWANTANEDVNIWSDSESSLQALKSFNLKSKISQEAQMTLWKMPESGSAGLKHT</sequence>
<keyword evidence="1" id="KW-0812">Transmembrane</keyword>
<feature type="transmembrane region" description="Helical" evidence="1">
    <location>
        <begin position="6"/>
        <end position="24"/>
    </location>
</feature>
<dbReference type="SUPFAM" id="SSF53098">
    <property type="entry name" value="Ribonuclease H-like"/>
    <property type="match status" value="1"/>
</dbReference>
<keyword evidence="1" id="KW-0472">Membrane</keyword>
<dbReference type="OrthoDB" id="6437659at2759"/>